<name>A0A644VUU0_9ZZZZ</name>
<evidence type="ECO:0000256" key="2">
    <source>
        <dbReference type="ARBA" id="ARBA00022475"/>
    </source>
</evidence>
<evidence type="ECO:0000256" key="1">
    <source>
        <dbReference type="ARBA" id="ARBA00004651"/>
    </source>
</evidence>
<protein>
    <recommendedName>
        <fullName evidence="8">Polysaccharide biosynthesis protein C-terminal domain-containing protein</fullName>
    </recommendedName>
</protein>
<feature type="transmembrane region" description="Helical" evidence="6">
    <location>
        <begin position="55"/>
        <end position="76"/>
    </location>
</feature>
<evidence type="ECO:0000256" key="4">
    <source>
        <dbReference type="ARBA" id="ARBA00022989"/>
    </source>
</evidence>
<feature type="transmembrane region" description="Helical" evidence="6">
    <location>
        <begin position="311"/>
        <end position="338"/>
    </location>
</feature>
<dbReference type="GO" id="GO:0005886">
    <property type="term" value="C:plasma membrane"/>
    <property type="evidence" value="ECO:0007669"/>
    <property type="project" value="UniProtKB-SubCell"/>
</dbReference>
<evidence type="ECO:0008006" key="8">
    <source>
        <dbReference type="Google" id="ProtNLM"/>
    </source>
</evidence>
<dbReference type="PANTHER" id="PTHR30250">
    <property type="entry name" value="PST FAMILY PREDICTED COLANIC ACID TRANSPORTER"/>
    <property type="match status" value="1"/>
</dbReference>
<comment type="caution">
    <text evidence="7">The sequence shown here is derived from an EMBL/GenBank/DDBJ whole genome shotgun (WGS) entry which is preliminary data.</text>
</comment>
<proteinExistence type="predicted"/>
<feature type="transmembrane region" description="Helical" evidence="6">
    <location>
        <begin position="441"/>
        <end position="458"/>
    </location>
</feature>
<evidence type="ECO:0000256" key="5">
    <source>
        <dbReference type="ARBA" id="ARBA00023136"/>
    </source>
</evidence>
<keyword evidence="4 6" id="KW-1133">Transmembrane helix</keyword>
<sequence length="494" mass="54542">MTEEQGAQQSSDAKTDKKSFGKDVGKLVIGTIIAQIIGICLIPVITRIFGPELFGVAAVFTSITTLLLVISCMKYDQAIILPKDDADAGALCILCVIIVSVISAIVLLLFIFFGDVISSFLNSPLLEPYLILVPLFLFISGIYMMLGFWNTRKKRFGIQSVSMIVQTISGNGLKAGFGILELVNAGSLIIGQIIGTLASLFVLSIQVIRNDLHLFKNSFSLKSILSMAKKYKKFPLIETWSDLMQNLSLQLPVLMLTAFFSSTIVGYYSLGYTVLLIPLSLVGNSIAQVFRQRGAVVVRDNGLKPLVEDVALVMLLLTIIPMIILMTLGGDLFGIIFGSEWIESGVYLQILSIWAIVFFIMTPIESTFTIVEKQEWRVKANIINLIAQFSALIIGGTLQNIYLTIILLTVFGLISSGYRLWLIMSLSHASLYLIIGKSKSVLLLSFVILILLVVMRYVFSLNIFIIIAVASVITICYYLILYRSNGLIRSYIPF</sequence>
<accession>A0A644VUU0</accession>
<dbReference type="InterPro" id="IPR050833">
    <property type="entry name" value="Poly_Biosynth_Transport"/>
</dbReference>
<dbReference type="Pfam" id="PF13440">
    <property type="entry name" value="Polysacc_synt_3"/>
    <property type="match status" value="1"/>
</dbReference>
<keyword evidence="2" id="KW-1003">Cell membrane</keyword>
<dbReference type="AlphaFoldDB" id="A0A644VUU0"/>
<feature type="transmembrane region" description="Helical" evidence="6">
    <location>
        <begin position="464"/>
        <end position="482"/>
    </location>
</feature>
<keyword evidence="5 6" id="KW-0472">Membrane</keyword>
<feature type="transmembrane region" description="Helical" evidence="6">
    <location>
        <begin position="88"/>
        <end position="113"/>
    </location>
</feature>
<reference evidence="7" key="1">
    <citation type="submission" date="2019-08" db="EMBL/GenBank/DDBJ databases">
        <authorList>
            <person name="Kucharzyk K."/>
            <person name="Murdoch R.W."/>
            <person name="Higgins S."/>
            <person name="Loffler F."/>
        </authorList>
    </citation>
    <scope>NUCLEOTIDE SEQUENCE</scope>
</reference>
<feature type="transmembrane region" description="Helical" evidence="6">
    <location>
        <begin position="129"/>
        <end position="149"/>
    </location>
</feature>
<evidence type="ECO:0000256" key="3">
    <source>
        <dbReference type="ARBA" id="ARBA00022692"/>
    </source>
</evidence>
<evidence type="ECO:0000313" key="7">
    <source>
        <dbReference type="EMBL" id="MPL94980.1"/>
    </source>
</evidence>
<evidence type="ECO:0000256" key="6">
    <source>
        <dbReference type="SAM" id="Phobius"/>
    </source>
</evidence>
<keyword evidence="3 6" id="KW-0812">Transmembrane</keyword>
<dbReference type="EMBL" id="VSSQ01000449">
    <property type="protein sequence ID" value="MPL94980.1"/>
    <property type="molecule type" value="Genomic_DNA"/>
</dbReference>
<feature type="transmembrane region" description="Helical" evidence="6">
    <location>
        <begin position="27"/>
        <end position="49"/>
    </location>
</feature>
<feature type="transmembrane region" description="Helical" evidence="6">
    <location>
        <begin position="344"/>
        <end position="364"/>
    </location>
</feature>
<feature type="transmembrane region" description="Helical" evidence="6">
    <location>
        <begin position="186"/>
        <end position="208"/>
    </location>
</feature>
<feature type="transmembrane region" description="Helical" evidence="6">
    <location>
        <begin position="274"/>
        <end position="290"/>
    </location>
</feature>
<gene>
    <name evidence="7" type="ORF">SDC9_41143</name>
</gene>
<organism evidence="7">
    <name type="scientific">bioreactor metagenome</name>
    <dbReference type="NCBI Taxonomy" id="1076179"/>
    <lineage>
        <taxon>unclassified sequences</taxon>
        <taxon>metagenomes</taxon>
        <taxon>ecological metagenomes</taxon>
    </lineage>
</organism>
<dbReference type="PANTHER" id="PTHR30250:SF28">
    <property type="entry name" value="POLYSACCHARIDE BIOSYNTHESIS PROTEIN"/>
    <property type="match status" value="1"/>
</dbReference>
<comment type="subcellular location">
    <subcellularLocation>
        <location evidence="1">Cell membrane</location>
        <topology evidence="1">Multi-pass membrane protein</topology>
    </subcellularLocation>
</comment>